<feature type="domain" description="Bacterial virulence" evidence="1">
    <location>
        <begin position="47"/>
        <end position="139"/>
    </location>
</feature>
<dbReference type="Gene3D" id="3.40.50.1820">
    <property type="entry name" value="alpha/beta hydrolase"/>
    <property type="match status" value="1"/>
</dbReference>
<dbReference type="InterPro" id="IPR029058">
    <property type="entry name" value="AB_hydrolase_fold"/>
</dbReference>
<dbReference type="PATRIC" id="fig|269796.9.peg.2990"/>
<evidence type="ECO:0000259" key="1">
    <source>
        <dbReference type="Pfam" id="PF06057"/>
    </source>
</evidence>
<dbReference type="ESTHER" id="rhort-q2rqb7">
    <property type="family name" value="VirJ"/>
</dbReference>
<dbReference type="HOGENOM" id="CLU_033710_0_0_5"/>
<dbReference type="InterPro" id="IPR011225">
    <property type="entry name" value="IV_sec_VirJ"/>
</dbReference>
<proteinExistence type="predicted"/>
<reference evidence="2 3" key="1">
    <citation type="journal article" date="2011" name="Stand. Genomic Sci.">
        <title>Complete genome sequence of Rhodospirillum rubrum type strain (S1).</title>
        <authorList>
            <person name="Munk A.C."/>
            <person name="Copeland A."/>
            <person name="Lucas S."/>
            <person name="Lapidus A."/>
            <person name="Del Rio T.G."/>
            <person name="Barry K."/>
            <person name="Detter J.C."/>
            <person name="Hammon N."/>
            <person name="Israni S."/>
            <person name="Pitluck S."/>
            <person name="Brettin T."/>
            <person name="Bruce D."/>
            <person name="Han C."/>
            <person name="Tapia R."/>
            <person name="Gilna P."/>
            <person name="Schmutz J."/>
            <person name="Larimer F."/>
            <person name="Land M."/>
            <person name="Kyrpides N.C."/>
            <person name="Mavromatis K."/>
            <person name="Richardson P."/>
            <person name="Rohde M."/>
            <person name="Goker M."/>
            <person name="Klenk H.P."/>
            <person name="Zhang Y."/>
            <person name="Roberts G.P."/>
            <person name="Reslewic S."/>
            <person name="Schwartz D.C."/>
        </authorList>
    </citation>
    <scope>NUCLEOTIDE SEQUENCE [LARGE SCALE GENOMIC DNA]</scope>
    <source>
        <strain evidence="3">ATCC 11170 / ATH 1.1.1 / DSM 467 / LMG 4362 / NCIMB 8255 / S1</strain>
    </source>
</reference>
<dbReference type="KEGG" id="rru:Rru_A2881"/>
<dbReference type="STRING" id="269796.Rru_A2881"/>
<accession>Q2RQB7</accession>
<organism evidence="2 3">
    <name type="scientific">Rhodospirillum rubrum (strain ATCC 11170 / ATH 1.1.1 / DSM 467 / LMG 4362 / NCIMB 8255 / S1)</name>
    <dbReference type="NCBI Taxonomy" id="269796"/>
    <lineage>
        <taxon>Bacteria</taxon>
        <taxon>Pseudomonadati</taxon>
        <taxon>Pseudomonadota</taxon>
        <taxon>Alphaproteobacteria</taxon>
        <taxon>Rhodospirillales</taxon>
        <taxon>Rhodospirillaceae</taxon>
        <taxon>Rhodospirillum</taxon>
    </lineage>
</organism>
<name>Q2RQB7_RHORT</name>
<dbReference type="Proteomes" id="UP000001929">
    <property type="component" value="Chromosome"/>
</dbReference>
<dbReference type="Pfam" id="PF06057">
    <property type="entry name" value="VirJ"/>
    <property type="match status" value="2"/>
</dbReference>
<dbReference type="SUPFAM" id="SSF53474">
    <property type="entry name" value="alpha/beta-Hydrolases"/>
    <property type="match status" value="2"/>
</dbReference>
<dbReference type="EnsemblBacteria" id="ABC23678">
    <property type="protein sequence ID" value="ABC23678"/>
    <property type="gene ID" value="Rru_A2881"/>
</dbReference>
<dbReference type="eggNOG" id="COG3946">
    <property type="taxonomic scope" value="Bacteria"/>
</dbReference>
<dbReference type="EMBL" id="CP000230">
    <property type="protein sequence ID" value="ABC23678.1"/>
    <property type="molecule type" value="Genomic_DNA"/>
</dbReference>
<dbReference type="AlphaFoldDB" id="Q2RQB7"/>
<feature type="domain" description="Bacterial virulence" evidence="1">
    <location>
        <begin position="258"/>
        <end position="447"/>
    </location>
</feature>
<dbReference type="InterPro" id="IPR010333">
    <property type="entry name" value="VirJ"/>
</dbReference>
<gene>
    <name evidence="2" type="ordered locus">Rru_A2881</name>
</gene>
<dbReference type="PIRSF" id="PIRSF029063">
    <property type="entry name" value="IV_sec_VirJ"/>
    <property type="match status" value="1"/>
</dbReference>
<evidence type="ECO:0000313" key="3">
    <source>
        <dbReference type="Proteomes" id="UP000001929"/>
    </source>
</evidence>
<evidence type="ECO:0000313" key="2">
    <source>
        <dbReference type="EMBL" id="ABC23678.1"/>
    </source>
</evidence>
<sequence>MIRLRIIVPLVALTLLGIGFAATHTKQFTTGSLPDPKIEMPKGPQNALVVLISDAQGWSDEDDRLSARLKDSGSVVVGIDLPRYLAILEKDPEDCVYLVGDIEELSQEVQKAAGGSAYVLPVIAGSGEGADLALAMAAQTPDATIGHTLAVDPTGGLPLKKILCTDAPHRTTTAGIAYGLQTGPVPNPIDTLFTPAAPAPGRDHVASLRETWGAITATETTQPAKAALETALMALLTDPSAKTKDAWATELPTTATRDTLAIVYSGDGGWRDLDKEIADEFQKRGVPTLGVDSLRAFWSRKTPEETAKTLSRLINTYTRRWQVNKVLLVGYSFGADILPATLAALPEADRARITQISLLGFSTEANFEISVTGWFGAKHGESQPTLPDLAKLDPAQIQCFYGLEEDDSACPKLKDSGIEILSTTGGHHFDGDYKALATRILAGLDRRAALAEAEGK</sequence>
<keyword evidence="3" id="KW-1185">Reference proteome</keyword>
<protein>
    <submittedName>
        <fullName evidence="2">Virulence protein</fullName>
    </submittedName>
</protein>
<dbReference type="RefSeq" id="WP_011390631.1">
    <property type="nucleotide sequence ID" value="NC_007643.1"/>
</dbReference>